<keyword evidence="3" id="KW-0812">Transmembrane</keyword>
<reference evidence="7" key="1">
    <citation type="submission" date="2015-03" db="EMBL/GenBank/DDBJ databases">
        <authorList>
            <person name="Urmite Genomes"/>
        </authorList>
    </citation>
    <scope>NUCLEOTIDE SEQUENCE [LARGE SCALE GENOMIC DNA]</scope>
    <source>
        <strain evidence="7">CSUR P1344</strain>
    </source>
</reference>
<dbReference type="Proteomes" id="UP000199601">
    <property type="component" value="Unassembled WGS sequence"/>
</dbReference>
<dbReference type="OrthoDB" id="9795496at2"/>
<dbReference type="InterPro" id="IPR038330">
    <property type="entry name" value="TspO/MBR-related_sf"/>
</dbReference>
<dbReference type="FunFam" id="1.20.1260.100:FF:000001">
    <property type="entry name" value="translocator protein 2"/>
    <property type="match status" value="1"/>
</dbReference>
<dbReference type="InterPro" id="IPR004307">
    <property type="entry name" value="TspO_MBR"/>
</dbReference>
<dbReference type="AlphaFoldDB" id="A0A0U1DTK8"/>
<evidence type="ECO:0000256" key="4">
    <source>
        <dbReference type="ARBA" id="ARBA00022989"/>
    </source>
</evidence>
<dbReference type="GO" id="GO:0016020">
    <property type="term" value="C:membrane"/>
    <property type="evidence" value="ECO:0007669"/>
    <property type="project" value="UniProtKB-SubCell"/>
</dbReference>
<dbReference type="PANTHER" id="PTHR10057:SF0">
    <property type="entry name" value="TRANSLOCATOR PROTEIN"/>
    <property type="match status" value="1"/>
</dbReference>
<comment type="subcellular location">
    <subcellularLocation>
        <location evidence="1">Membrane</location>
        <topology evidence="1">Multi-pass membrane protein</topology>
    </subcellularLocation>
</comment>
<keyword evidence="5" id="KW-0472">Membrane</keyword>
<gene>
    <name evidence="6" type="ORF">BN000_05044</name>
</gene>
<comment type="similarity">
    <text evidence="2">Belongs to the TspO/BZRP family.</text>
</comment>
<sequence precursor="true">MNKSTLAATSAAVAVAAGSGSIASAKAVPAWYARLRKPPYQPPNAAFPVAWTTLYGDIAVTSAVAIDRFRAAGQHDKARRYAAALGVNLVLNAGWSWLFFRFHKLGASAIGAALLAASSADLTRRTAQADPRAALAQSAYPLWCSFATVLATHVWRLNR</sequence>
<protein>
    <submittedName>
        <fullName evidence="6">Tryptophan-rich sensory protein</fullName>
    </submittedName>
</protein>
<dbReference type="PANTHER" id="PTHR10057">
    <property type="entry name" value="PERIPHERAL-TYPE BENZODIAZEPINE RECEPTOR"/>
    <property type="match status" value="1"/>
</dbReference>
<dbReference type="PIRSF" id="PIRSF005859">
    <property type="entry name" value="PBR"/>
    <property type="match status" value="1"/>
</dbReference>
<keyword evidence="7" id="KW-1185">Reference proteome</keyword>
<organism evidence="6 7">
    <name type="scientific">Mycobacterium europaeum</name>
    <dbReference type="NCBI Taxonomy" id="761804"/>
    <lineage>
        <taxon>Bacteria</taxon>
        <taxon>Bacillati</taxon>
        <taxon>Actinomycetota</taxon>
        <taxon>Actinomycetes</taxon>
        <taxon>Mycobacteriales</taxon>
        <taxon>Mycobacteriaceae</taxon>
        <taxon>Mycobacterium</taxon>
        <taxon>Mycobacterium simiae complex</taxon>
    </lineage>
</organism>
<keyword evidence="4" id="KW-1133">Transmembrane helix</keyword>
<dbReference type="RefSeq" id="WP_085241109.1">
    <property type="nucleotide sequence ID" value="NZ_CP157315.1"/>
</dbReference>
<dbReference type="Gene3D" id="1.20.1260.100">
    <property type="entry name" value="TspO/MBR protein"/>
    <property type="match status" value="1"/>
</dbReference>
<evidence type="ECO:0000256" key="2">
    <source>
        <dbReference type="ARBA" id="ARBA00007524"/>
    </source>
</evidence>
<dbReference type="EMBL" id="CTEC01000002">
    <property type="protein sequence ID" value="CQD20845.1"/>
    <property type="molecule type" value="Genomic_DNA"/>
</dbReference>
<evidence type="ECO:0000256" key="5">
    <source>
        <dbReference type="ARBA" id="ARBA00023136"/>
    </source>
</evidence>
<name>A0A0U1DTK8_9MYCO</name>
<evidence type="ECO:0000313" key="7">
    <source>
        <dbReference type="Proteomes" id="UP000199601"/>
    </source>
</evidence>
<evidence type="ECO:0000256" key="3">
    <source>
        <dbReference type="ARBA" id="ARBA00022692"/>
    </source>
</evidence>
<dbReference type="STRING" id="761804.BN000_05044"/>
<dbReference type="Pfam" id="PF03073">
    <property type="entry name" value="TspO_MBR"/>
    <property type="match status" value="1"/>
</dbReference>
<accession>A0A0U1DTK8</accession>
<evidence type="ECO:0000313" key="6">
    <source>
        <dbReference type="EMBL" id="CQD20845.1"/>
    </source>
</evidence>
<evidence type="ECO:0000256" key="1">
    <source>
        <dbReference type="ARBA" id="ARBA00004141"/>
    </source>
</evidence>
<dbReference type="GO" id="GO:0033013">
    <property type="term" value="P:tetrapyrrole metabolic process"/>
    <property type="evidence" value="ECO:0007669"/>
    <property type="project" value="UniProtKB-ARBA"/>
</dbReference>
<proteinExistence type="inferred from homology"/>
<dbReference type="CDD" id="cd15904">
    <property type="entry name" value="TSPO_MBR"/>
    <property type="match status" value="1"/>
</dbReference>